<protein>
    <submittedName>
        <fullName evidence="4">Oxidoreductase</fullName>
    </submittedName>
</protein>
<dbReference type="InterPro" id="IPR036291">
    <property type="entry name" value="NAD(P)-bd_dom_sf"/>
</dbReference>
<keyword evidence="2" id="KW-0560">Oxidoreductase</keyword>
<evidence type="ECO:0000313" key="4">
    <source>
        <dbReference type="EMBL" id="GIG94919.1"/>
    </source>
</evidence>
<gene>
    <name evidence="4" type="ORF">Pma05_14920</name>
</gene>
<reference evidence="4 5" key="1">
    <citation type="submission" date="2021-01" db="EMBL/GenBank/DDBJ databases">
        <title>Whole genome shotgun sequence of Plantactinospora mayteni NBRC 109088.</title>
        <authorList>
            <person name="Komaki H."/>
            <person name="Tamura T."/>
        </authorList>
    </citation>
    <scope>NUCLEOTIDE SEQUENCE [LARGE SCALE GENOMIC DNA]</scope>
    <source>
        <strain evidence="4 5">NBRC 109088</strain>
    </source>
</reference>
<dbReference type="InterPro" id="IPR002347">
    <property type="entry name" value="SDR_fam"/>
</dbReference>
<comment type="caution">
    <text evidence="4">The sequence shown here is derived from an EMBL/GenBank/DDBJ whole genome shotgun (WGS) entry which is preliminary data.</text>
</comment>
<dbReference type="Gene3D" id="3.40.50.720">
    <property type="entry name" value="NAD(P)-binding Rossmann-like Domain"/>
    <property type="match status" value="1"/>
</dbReference>
<dbReference type="InterPro" id="IPR020904">
    <property type="entry name" value="Sc_DH/Rdtase_CS"/>
</dbReference>
<name>A0ABQ4EJN8_9ACTN</name>
<sequence>MGDTTGMTSRRLAGAVALVTGASSGIGAAAARRLAGAGARVFLSGRDPDRLAAVAAESGGTAIPCDLTDPDRTAELAGRVLDDAGRVDILVNNAGQGFAGPLTGMTDAQIQALVAANLTAPMLLARAVLPGMLARGSGRLGFVGSIAGRLGVREEAVYAGTKAGLSVFADSLRQETTGRGIVVTELVPAVVDTPFFARRGRPYPRRRPRPVPAERAADALLTGMLAGRHEVCLPRWMVLPIAVRATLPATYRRLADRFG</sequence>
<dbReference type="Pfam" id="PF00106">
    <property type="entry name" value="adh_short"/>
    <property type="match status" value="1"/>
</dbReference>
<organism evidence="4 5">
    <name type="scientific">Plantactinospora mayteni</name>
    <dbReference type="NCBI Taxonomy" id="566021"/>
    <lineage>
        <taxon>Bacteria</taxon>
        <taxon>Bacillati</taxon>
        <taxon>Actinomycetota</taxon>
        <taxon>Actinomycetes</taxon>
        <taxon>Micromonosporales</taxon>
        <taxon>Micromonosporaceae</taxon>
        <taxon>Plantactinospora</taxon>
    </lineage>
</organism>
<dbReference type="PRINTS" id="PR00080">
    <property type="entry name" value="SDRFAMILY"/>
</dbReference>
<dbReference type="Proteomes" id="UP000621500">
    <property type="component" value="Unassembled WGS sequence"/>
</dbReference>
<evidence type="ECO:0000313" key="5">
    <source>
        <dbReference type="Proteomes" id="UP000621500"/>
    </source>
</evidence>
<comment type="similarity">
    <text evidence="1 3">Belongs to the short-chain dehydrogenases/reductases (SDR) family.</text>
</comment>
<dbReference type="PRINTS" id="PR00081">
    <property type="entry name" value="GDHRDH"/>
</dbReference>
<evidence type="ECO:0000256" key="3">
    <source>
        <dbReference type="RuleBase" id="RU000363"/>
    </source>
</evidence>
<dbReference type="CDD" id="cd05233">
    <property type="entry name" value="SDR_c"/>
    <property type="match status" value="1"/>
</dbReference>
<accession>A0ABQ4EJN8</accession>
<proteinExistence type="inferred from homology"/>
<dbReference type="EMBL" id="BONX01000008">
    <property type="protein sequence ID" value="GIG94919.1"/>
    <property type="molecule type" value="Genomic_DNA"/>
</dbReference>
<dbReference type="SUPFAM" id="SSF51735">
    <property type="entry name" value="NAD(P)-binding Rossmann-fold domains"/>
    <property type="match status" value="1"/>
</dbReference>
<dbReference type="PANTHER" id="PTHR44196">
    <property type="entry name" value="DEHYDROGENASE/REDUCTASE SDR FAMILY MEMBER 7B"/>
    <property type="match status" value="1"/>
</dbReference>
<keyword evidence="5" id="KW-1185">Reference proteome</keyword>
<evidence type="ECO:0000256" key="1">
    <source>
        <dbReference type="ARBA" id="ARBA00006484"/>
    </source>
</evidence>
<dbReference type="PROSITE" id="PS00061">
    <property type="entry name" value="ADH_SHORT"/>
    <property type="match status" value="1"/>
</dbReference>
<evidence type="ECO:0000256" key="2">
    <source>
        <dbReference type="ARBA" id="ARBA00023002"/>
    </source>
</evidence>
<dbReference type="PANTHER" id="PTHR44196:SF1">
    <property type="entry name" value="DEHYDROGENASE_REDUCTASE SDR FAMILY MEMBER 7B"/>
    <property type="match status" value="1"/>
</dbReference>